<evidence type="ECO:0000313" key="4">
    <source>
        <dbReference type="Proteomes" id="UP000199112"/>
    </source>
</evidence>
<comment type="similarity">
    <text evidence="1">Belongs to the universal stress protein A family.</text>
</comment>
<gene>
    <name evidence="3" type="ORF">SAMN04487967_3448</name>
</gene>
<keyword evidence="4" id="KW-1185">Reference proteome</keyword>
<dbReference type="EMBL" id="FNWL01000005">
    <property type="protein sequence ID" value="SEH17891.1"/>
    <property type="molecule type" value="Genomic_DNA"/>
</dbReference>
<reference evidence="4" key="1">
    <citation type="submission" date="2016-10" db="EMBL/GenBank/DDBJ databases">
        <authorList>
            <person name="Varghese N."/>
            <person name="Submissions S."/>
        </authorList>
    </citation>
    <scope>NUCLEOTIDE SEQUENCE [LARGE SCALE GENOMIC DNA]</scope>
    <source>
        <strain evidence="4">CGMCC 1.8981</strain>
    </source>
</reference>
<protein>
    <submittedName>
        <fullName evidence="3">Nucleotide-binding universal stress protein, UspA family</fullName>
    </submittedName>
</protein>
<evidence type="ECO:0000256" key="1">
    <source>
        <dbReference type="ARBA" id="ARBA00008791"/>
    </source>
</evidence>
<organism evidence="3 4">
    <name type="scientific">Natronorubrum sediminis</name>
    <dbReference type="NCBI Taxonomy" id="640943"/>
    <lineage>
        <taxon>Archaea</taxon>
        <taxon>Methanobacteriati</taxon>
        <taxon>Methanobacteriota</taxon>
        <taxon>Stenosarchaea group</taxon>
        <taxon>Halobacteria</taxon>
        <taxon>Halobacteriales</taxon>
        <taxon>Natrialbaceae</taxon>
        <taxon>Natronorubrum</taxon>
    </lineage>
</organism>
<dbReference type="RefSeq" id="WP_090508191.1">
    <property type="nucleotide sequence ID" value="NZ_FNWL01000005.1"/>
</dbReference>
<name>A0A1H6G483_9EURY</name>
<dbReference type="AlphaFoldDB" id="A0A1H6G483"/>
<evidence type="ECO:0000313" key="3">
    <source>
        <dbReference type="EMBL" id="SEH17891.1"/>
    </source>
</evidence>
<dbReference type="Pfam" id="PF00582">
    <property type="entry name" value="Usp"/>
    <property type="match status" value="1"/>
</dbReference>
<proteinExistence type="inferred from homology"/>
<dbReference type="OrthoDB" id="105697at2157"/>
<dbReference type="PANTHER" id="PTHR46268">
    <property type="entry name" value="STRESS RESPONSE PROTEIN NHAX"/>
    <property type="match status" value="1"/>
</dbReference>
<accession>A0A1H6G483</accession>
<dbReference type="PIRSF" id="PIRSF006276">
    <property type="entry name" value="UspA"/>
    <property type="match status" value="1"/>
</dbReference>
<dbReference type="InterPro" id="IPR006015">
    <property type="entry name" value="Universal_stress_UspA"/>
</dbReference>
<dbReference type="Proteomes" id="UP000199112">
    <property type="component" value="Unassembled WGS sequence"/>
</dbReference>
<dbReference type="InterPro" id="IPR006016">
    <property type="entry name" value="UspA"/>
</dbReference>
<dbReference type="SUPFAM" id="SSF52402">
    <property type="entry name" value="Adenine nucleotide alpha hydrolases-like"/>
    <property type="match status" value="1"/>
</dbReference>
<feature type="domain" description="UspA" evidence="2">
    <location>
        <begin position="2"/>
        <end position="138"/>
    </location>
</feature>
<dbReference type="PRINTS" id="PR01438">
    <property type="entry name" value="UNVRSLSTRESS"/>
</dbReference>
<dbReference type="Gene3D" id="3.40.50.620">
    <property type="entry name" value="HUPs"/>
    <property type="match status" value="1"/>
</dbReference>
<dbReference type="CDD" id="cd00293">
    <property type="entry name" value="USP-like"/>
    <property type="match status" value="1"/>
</dbReference>
<sequence>MHLLVPMDDSEPAQDALEHAVTMFPDAEITALNVVNPSASMYGGDAAYNIERVLELEEENAENLLESARSVAEERDATISTETVRGTPARRIVEFAEEEAVDQIVIGSHGRSGVSRVLLGSVAEQVVRRSPVPVTVVR</sequence>
<dbReference type="InterPro" id="IPR014729">
    <property type="entry name" value="Rossmann-like_a/b/a_fold"/>
</dbReference>
<evidence type="ECO:0000259" key="2">
    <source>
        <dbReference type="Pfam" id="PF00582"/>
    </source>
</evidence>
<dbReference type="PANTHER" id="PTHR46268:SF24">
    <property type="entry name" value="UNIVERSAL STRESS PROTEIN"/>
    <property type="match status" value="1"/>
</dbReference>